<name>A0A1L7XQF9_9HELO</name>
<dbReference type="EMBL" id="FJOG01000043">
    <property type="protein sequence ID" value="CZR67276.1"/>
    <property type="molecule type" value="Genomic_DNA"/>
</dbReference>
<gene>
    <name evidence="3" type="ORF">PAC_17175</name>
</gene>
<dbReference type="AlphaFoldDB" id="A0A1L7XQF9"/>
<feature type="signal peptide" evidence="2">
    <location>
        <begin position="1"/>
        <end position="18"/>
    </location>
</feature>
<dbReference type="OrthoDB" id="5348716at2759"/>
<feature type="region of interest" description="Disordered" evidence="1">
    <location>
        <begin position="135"/>
        <end position="168"/>
    </location>
</feature>
<evidence type="ECO:0000313" key="3">
    <source>
        <dbReference type="EMBL" id="CZR67276.1"/>
    </source>
</evidence>
<feature type="chain" id="PRO_5012499150" description="Extracellular membrane protein CFEM domain-containing protein" evidence="2">
    <location>
        <begin position="19"/>
        <end position="168"/>
    </location>
</feature>
<keyword evidence="4" id="KW-1185">Reference proteome</keyword>
<reference evidence="3 4" key="1">
    <citation type="submission" date="2016-03" db="EMBL/GenBank/DDBJ databases">
        <authorList>
            <person name="Ploux O."/>
        </authorList>
    </citation>
    <scope>NUCLEOTIDE SEQUENCE [LARGE SCALE GENOMIC DNA]</scope>
    <source>
        <strain evidence="3 4">UAMH 11012</strain>
    </source>
</reference>
<evidence type="ECO:0000313" key="4">
    <source>
        <dbReference type="Proteomes" id="UP000184330"/>
    </source>
</evidence>
<evidence type="ECO:0000256" key="2">
    <source>
        <dbReference type="SAM" id="SignalP"/>
    </source>
</evidence>
<organism evidence="3 4">
    <name type="scientific">Phialocephala subalpina</name>
    <dbReference type="NCBI Taxonomy" id="576137"/>
    <lineage>
        <taxon>Eukaryota</taxon>
        <taxon>Fungi</taxon>
        <taxon>Dikarya</taxon>
        <taxon>Ascomycota</taxon>
        <taxon>Pezizomycotina</taxon>
        <taxon>Leotiomycetes</taxon>
        <taxon>Helotiales</taxon>
        <taxon>Mollisiaceae</taxon>
        <taxon>Phialocephala</taxon>
        <taxon>Phialocephala fortinii species complex</taxon>
    </lineage>
</organism>
<evidence type="ECO:0008006" key="5">
    <source>
        <dbReference type="Google" id="ProtNLM"/>
    </source>
</evidence>
<proteinExistence type="predicted"/>
<keyword evidence="2" id="KW-0732">Signal</keyword>
<accession>A0A1L7XQF9</accession>
<evidence type="ECO:0000256" key="1">
    <source>
        <dbReference type="SAM" id="MobiDB-lite"/>
    </source>
</evidence>
<sequence>MHVRILVLLLAIAERSLQDYLCPGFNFAFWSFPGGGDWRWMISDDNCNVQSICGNVNPCDCLSQACSPSPAHVKYVIVDTLWQVSYSLYSPDSVDCRNDGKRNFEEGLINKREYEAIEETNALLDIQRREFDEVVESGKSESDIKAMREVHKRDLEESEAKQHEAHRA</sequence>
<protein>
    <recommendedName>
        <fullName evidence="5">Extracellular membrane protein CFEM domain-containing protein</fullName>
    </recommendedName>
</protein>
<dbReference type="Proteomes" id="UP000184330">
    <property type="component" value="Unassembled WGS sequence"/>
</dbReference>